<dbReference type="GO" id="GO:0031222">
    <property type="term" value="P:arabinan catabolic process"/>
    <property type="evidence" value="ECO:0007669"/>
    <property type="project" value="UniProtKB-UniPathway"/>
</dbReference>
<comment type="caution">
    <text evidence="9">The sequence shown here is derived from an EMBL/GenBank/DDBJ whole genome shotgun (WGS) entry which is preliminary data.</text>
</comment>
<proteinExistence type="inferred from homology"/>
<feature type="binding site" evidence="6">
    <location>
        <position position="29"/>
    </location>
    <ligand>
        <name>substrate</name>
    </ligand>
</feature>
<evidence type="ECO:0000313" key="9">
    <source>
        <dbReference type="EMBL" id="KYF74367.1"/>
    </source>
</evidence>
<sequence>GGDRCAEARHDPASPPGALRLSGNLGTHDPSVIQAGERYYLFQTGDRIPMKTSSDLLDWQPAGRVFEAKPAWLAQRVPGVSDLWAPDISRFGDAYHLYYSASTFGSNKSCIGHATKASLDSTEPWTDRGAAICSNDDATRDDWNAIDPNVAIDEDGTPWLAFGSFWSGIKMVKLTPSGERADDAIHALASRPGAGGALEAPFIVRRCGFYYLFVSFDSCCRGVDSTYKIAVGRSTSINGPYVDREGTAMLSGGGTLLVTGDSRWKGPGHNAVLFAKDRAYNVYHAYNAEANGAPTLRISDLAWDSDGWPISGGP</sequence>
<feature type="active site" description="Proton donor" evidence="5">
    <location>
        <position position="199"/>
    </location>
</feature>
<feature type="binding site" evidence="6">
    <location>
        <position position="105"/>
    </location>
    <ligand>
        <name>substrate</name>
    </ligand>
</feature>
<gene>
    <name evidence="9" type="ORF">BE17_15645</name>
</gene>
<dbReference type="GO" id="GO:0046558">
    <property type="term" value="F:arabinan endo-1,5-alpha-L-arabinosidase activity"/>
    <property type="evidence" value="ECO:0007669"/>
    <property type="project" value="InterPro"/>
</dbReference>
<dbReference type="PANTHER" id="PTHR43301:SF3">
    <property type="entry name" value="ARABINAN ENDO-1,5-ALPHA-L-ARABINOSIDASE A-RELATED"/>
    <property type="match status" value="1"/>
</dbReference>
<comment type="similarity">
    <text evidence="2">Belongs to the glycosyl hydrolase 43 family.</text>
</comment>
<feature type="compositionally biased region" description="Basic and acidic residues" evidence="8">
    <location>
        <begin position="1"/>
        <end position="12"/>
    </location>
</feature>
<feature type="non-terminal residue" evidence="9">
    <location>
        <position position="1"/>
    </location>
</feature>
<evidence type="ECO:0000256" key="7">
    <source>
        <dbReference type="PIRSR" id="PIRSR026534-3"/>
    </source>
</evidence>
<dbReference type="EMBL" id="JEMB01003284">
    <property type="protein sequence ID" value="KYF74367.1"/>
    <property type="molecule type" value="Genomic_DNA"/>
</dbReference>
<evidence type="ECO:0000256" key="3">
    <source>
        <dbReference type="ARBA" id="ARBA00022801"/>
    </source>
</evidence>
<keyword evidence="3" id="KW-0378">Hydrolase</keyword>
<comment type="pathway">
    <text evidence="1">Glycan metabolism; L-arabinan degradation.</text>
</comment>
<dbReference type="Gene3D" id="2.115.10.20">
    <property type="entry name" value="Glycosyl hydrolase domain, family 43"/>
    <property type="match status" value="1"/>
</dbReference>
<evidence type="ECO:0000256" key="8">
    <source>
        <dbReference type="SAM" id="MobiDB-lite"/>
    </source>
</evidence>
<feature type="site" description="Important for substrate recognition" evidence="7">
    <location>
        <position position="269"/>
    </location>
</feature>
<feature type="binding site" evidence="6">
    <location>
        <begin position="144"/>
        <end position="147"/>
    </location>
    <ligand>
        <name>substrate</name>
    </ligand>
</feature>
<evidence type="ECO:0000313" key="10">
    <source>
        <dbReference type="Proteomes" id="UP000075635"/>
    </source>
</evidence>
<accession>A0A150R281</accession>
<evidence type="ECO:0000256" key="4">
    <source>
        <dbReference type="ARBA" id="ARBA00023295"/>
    </source>
</evidence>
<dbReference type="PANTHER" id="PTHR43301">
    <property type="entry name" value="ARABINAN ENDO-1,5-ALPHA-L-ARABINOSIDASE"/>
    <property type="match status" value="1"/>
</dbReference>
<keyword evidence="4" id="KW-0326">Glycosidase</keyword>
<evidence type="ECO:0000256" key="2">
    <source>
        <dbReference type="ARBA" id="ARBA00009865"/>
    </source>
</evidence>
<dbReference type="InterPro" id="IPR016840">
    <property type="entry name" value="Glyco_hydro_43_endo_a_Ara-ase"/>
</dbReference>
<dbReference type="Proteomes" id="UP000075635">
    <property type="component" value="Unassembled WGS sequence"/>
</dbReference>
<dbReference type="Pfam" id="PF04616">
    <property type="entry name" value="Glyco_hydro_43"/>
    <property type="match status" value="1"/>
</dbReference>
<reference evidence="9 10" key="1">
    <citation type="submission" date="2014-02" db="EMBL/GenBank/DDBJ databases">
        <title>The small core and large imbalanced accessory genome model reveals a collaborative survival strategy of Sorangium cellulosum strains in nature.</title>
        <authorList>
            <person name="Han K."/>
            <person name="Peng R."/>
            <person name="Blom J."/>
            <person name="Li Y.-Z."/>
        </authorList>
    </citation>
    <scope>NUCLEOTIDE SEQUENCE [LARGE SCALE GENOMIC DNA]</scope>
    <source>
        <strain evidence="9 10">So0011-07</strain>
    </source>
</reference>
<feature type="binding site" evidence="6">
    <location>
        <begin position="164"/>
        <end position="166"/>
    </location>
    <ligand>
        <name>substrate</name>
    </ligand>
</feature>
<dbReference type="InterPro" id="IPR023296">
    <property type="entry name" value="Glyco_hydro_beta-prop_sf"/>
</dbReference>
<feature type="site" description="Important for catalytic activity, responsible for pKa modulation of the active site Glu and correct orientation of both the proton donor and substrate" evidence="7">
    <location>
        <position position="147"/>
    </location>
</feature>
<evidence type="ECO:0000256" key="6">
    <source>
        <dbReference type="PIRSR" id="PIRSR026534-2"/>
    </source>
</evidence>
<dbReference type="InterPro" id="IPR006710">
    <property type="entry name" value="Glyco_hydro_43"/>
</dbReference>
<dbReference type="UniPathway" id="UPA00667"/>
<dbReference type="PIRSF" id="PIRSF026534">
    <property type="entry name" value="Endo_alpha-L-arabinosidase"/>
    <property type="match status" value="1"/>
</dbReference>
<organism evidence="9 10">
    <name type="scientific">Sorangium cellulosum</name>
    <name type="common">Polyangium cellulosum</name>
    <dbReference type="NCBI Taxonomy" id="56"/>
    <lineage>
        <taxon>Bacteria</taxon>
        <taxon>Pseudomonadati</taxon>
        <taxon>Myxococcota</taxon>
        <taxon>Polyangia</taxon>
        <taxon>Polyangiales</taxon>
        <taxon>Polyangiaceae</taxon>
        <taxon>Sorangium</taxon>
    </lineage>
</organism>
<evidence type="ECO:0000256" key="5">
    <source>
        <dbReference type="PIRSR" id="PIRSR026534-1"/>
    </source>
</evidence>
<dbReference type="InterPro" id="IPR050727">
    <property type="entry name" value="GH43_arabinanases"/>
</dbReference>
<feature type="active site" description="Proton acceptor" evidence="5">
    <location>
        <position position="29"/>
    </location>
</feature>
<evidence type="ECO:0000256" key="1">
    <source>
        <dbReference type="ARBA" id="ARBA00004834"/>
    </source>
</evidence>
<protein>
    <submittedName>
        <fullName evidence="9">Beta-xylosidase</fullName>
    </submittedName>
</protein>
<dbReference type="CDD" id="cd08998">
    <property type="entry name" value="GH43_Arb43a-like"/>
    <property type="match status" value="1"/>
</dbReference>
<name>A0A150R281_SORCE</name>
<dbReference type="SUPFAM" id="SSF75005">
    <property type="entry name" value="Arabinanase/levansucrase/invertase"/>
    <property type="match status" value="1"/>
</dbReference>
<feature type="region of interest" description="Disordered" evidence="8">
    <location>
        <begin position="1"/>
        <end position="25"/>
    </location>
</feature>
<dbReference type="AlphaFoldDB" id="A0A150R281"/>